<dbReference type="SUPFAM" id="SSF47571">
    <property type="entry name" value="Cloroperoxidase"/>
    <property type="match status" value="1"/>
</dbReference>
<keyword evidence="8" id="KW-0812">Transmembrane</keyword>
<evidence type="ECO:0000313" key="11">
    <source>
        <dbReference type="Proteomes" id="UP000033140"/>
    </source>
</evidence>
<accession>A0A0E9NJX6</accession>
<dbReference type="AlphaFoldDB" id="A0A0E9NJX6"/>
<keyword evidence="8" id="KW-0472">Membrane</keyword>
<evidence type="ECO:0000256" key="1">
    <source>
        <dbReference type="ARBA" id="ARBA00001970"/>
    </source>
</evidence>
<keyword evidence="6" id="KW-0408">Iron</keyword>
<dbReference type="PANTHER" id="PTHR33577">
    <property type="entry name" value="STERIGMATOCYSTIN BIOSYNTHESIS PEROXIDASE STCC-RELATED"/>
    <property type="match status" value="1"/>
</dbReference>
<gene>
    <name evidence="10" type="ORF">G7K_4243-t1</name>
</gene>
<evidence type="ECO:0000256" key="6">
    <source>
        <dbReference type="ARBA" id="ARBA00023004"/>
    </source>
</evidence>
<comment type="similarity">
    <text evidence="7">Belongs to the chloroperoxidase family.</text>
</comment>
<feature type="transmembrane region" description="Helical" evidence="8">
    <location>
        <begin position="44"/>
        <end position="62"/>
    </location>
</feature>
<evidence type="ECO:0000256" key="5">
    <source>
        <dbReference type="ARBA" id="ARBA00023002"/>
    </source>
</evidence>
<comment type="caution">
    <text evidence="10">The sequence shown here is derived from an EMBL/GenBank/DDBJ whole genome shotgun (WGS) entry which is preliminary data.</text>
</comment>
<dbReference type="EMBL" id="BACD03000029">
    <property type="protein sequence ID" value="GAO50108.1"/>
    <property type="molecule type" value="Genomic_DNA"/>
</dbReference>
<keyword evidence="3" id="KW-0349">Heme</keyword>
<evidence type="ECO:0000259" key="9">
    <source>
        <dbReference type="PROSITE" id="PS51405"/>
    </source>
</evidence>
<organism evidence="10 11">
    <name type="scientific">Saitoella complicata (strain BCRC 22490 / CBS 7301 / JCM 7358 / NBRC 10748 / NRRL Y-17804)</name>
    <dbReference type="NCBI Taxonomy" id="698492"/>
    <lineage>
        <taxon>Eukaryota</taxon>
        <taxon>Fungi</taxon>
        <taxon>Dikarya</taxon>
        <taxon>Ascomycota</taxon>
        <taxon>Taphrinomycotina</taxon>
        <taxon>Taphrinomycotina incertae sedis</taxon>
        <taxon>Saitoella</taxon>
    </lineage>
</organism>
<evidence type="ECO:0000256" key="3">
    <source>
        <dbReference type="ARBA" id="ARBA00022617"/>
    </source>
</evidence>
<evidence type="ECO:0000256" key="7">
    <source>
        <dbReference type="ARBA" id="ARBA00025795"/>
    </source>
</evidence>
<keyword evidence="5" id="KW-0560">Oxidoreductase</keyword>
<evidence type="ECO:0000256" key="8">
    <source>
        <dbReference type="SAM" id="Phobius"/>
    </source>
</evidence>
<keyword evidence="8" id="KW-1133">Transmembrane helix</keyword>
<evidence type="ECO:0000256" key="2">
    <source>
        <dbReference type="ARBA" id="ARBA00022559"/>
    </source>
</evidence>
<keyword evidence="11" id="KW-1185">Reference proteome</keyword>
<sequence length="377" mass="42052">MKSDIKADACKLFTNQSLIASAGNSGHGHHYNPKQKRHARVVNMLPYTFFPLRLLLIPYQIISGLVNLVTVVSNMIYLFPTLLYAQYTFKPKPLEQLRLGAEYYRAPGEFDHRTPCPGLNALANHGVIPHDGKKVSPVELYHALRDYYSANFPSCWALLSGALQSSWDGRTIDLGALCRHNLIEHDASLTRPDSGFGDQRKADPALLKKFISCSKDGKYLTIDDIGRYRVERVRHSKEINPTYSLDLPHRILSYGEPTLLLDVFGDGKKVSTHIVESFMAEERFPNGYVPKLLRTNKPGESLSLLGSWSKAFAVSVAMAKAEKEMAGEEFKTTAITKATEKVLAAADNVPRKVGNRTQQLYEKLDPVCDGLSGEKDL</sequence>
<keyword evidence="2" id="KW-0575">Peroxidase</keyword>
<dbReference type="Pfam" id="PF01328">
    <property type="entry name" value="Peroxidase_2"/>
    <property type="match status" value="1"/>
</dbReference>
<evidence type="ECO:0000256" key="4">
    <source>
        <dbReference type="ARBA" id="ARBA00022723"/>
    </source>
</evidence>
<reference evidence="10 11" key="3">
    <citation type="journal article" date="2015" name="Genome Announc.">
        <title>Draft Genome Sequence of the Archiascomycetous Yeast Saitoella complicata.</title>
        <authorList>
            <person name="Yamauchi K."/>
            <person name="Kondo S."/>
            <person name="Hamamoto M."/>
            <person name="Takahashi Y."/>
            <person name="Ogura Y."/>
            <person name="Hayashi T."/>
            <person name="Nishida H."/>
        </authorList>
    </citation>
    <scope>NUCLEOTIDE SEQUENCE [LARGE SCALE GENOMIC DNA]</scope>
    <source>
        <strain evidence="10 11">NRRL Y-17804</strain>
    </source>
</reference>
<dbReference type="PANTHER" id="PTHR33577:SF18">
    <property type="entry name" value="HEME HALOPEROXIDASE FAMILY PROFILE DOMAIN-CONTAINING PROTEIN"/>
    <property type="match status" value="1"/>
</dbReference>
<comment type="cofactor">
    <cofactor evidence="1">
        <name>heme b</name>
        <dbReference type="ChEBI" id="CHEBI:60344"/>
    </cofactor>
</comment>
<dbReference type="GO" id="GO:0004601">
    <property type="term" value="F:peroxidase activity"/>
    <property type="evidence" value="ECO:0007669"/>
    <property type="project" value="UniProtKB-KW"/>
</dbReference>
<dbReference type="GO" id="GO:0046872">
    <property type="term" value="F:metal ion binding"/>
    <property type="evidence" value="ECO:0007669"/>
    <property type="project" value="UniProtKB-KW"/>
</dbReference>
<keyword evidence="4" id="KW-0479">Metal-binding</keyword>
<reference evidence="10 11" key="1">
    <citation type="journal article" date="2011" name="J. Gen. Appl. Microbiol.">
        <title>Draft genome sequencing of the enigmatic yeast Saitoella complicata.</title>
        <authorList>
            <person name="Nishida H."/>
            <person name="Hamamoto M."/>
            <person name="Sugiyama J."/>
        </authorList>
    </citation>
    <scope>NUCLEOTIDE SEQUENCE [LARGE SCALE GENOMIC DNA]</scope>
    <source>
        <strain evidence="10 11">NRRL Y-17804</strain>
    </source>
</reference>
<name>A0A0E9NJX6_SAICN</name>
<protein>
    <recommendedName>
        <fullName evidence="9">Heme haloperoxidase family profile domain-containing protein</fullName>
    </recommendedName>
</protein>
<feature type="domain" description="Heme haloperoxidase family profile" evidence="9">
    <location>
        <begin position="100"/>
        <end position="306"/>
    </location>
</feature>
<reference evidence="10 11" key="2">
    <citation type="journal article" date="2014" name="J. Gen. Appl. Microbiol.">
        <title>The early diverging ascomycetous budding yeast Saitoella complicata has three histone deacetylases belonging to the Clr6, Hos2, and Rpd3 lineages.</title>
        <authorList>
            <person name="Nishida H."/>
            <person name="Matsumoto T."/>
            <person name="Kondo S."/>
            <person name="Hamamoto M."/>
            <person name="Yoshikawa H."/>
        </authorList>
    </citation>
    <scope>NUCLEOTIDE SEQUENCE [LARGE SCALE GENOMIC DNA]</scope>
    <source>
        <strain evidence="10 11">NRRL Y-17804</strain>
    </source>
</reference>
<dbReference type="InterPro" id="IPR000028">
    <property type="entry name" value="Chloroperoxidase"/>
</dbReference>
<dbReference type="Proteomes" id="UP000033140">
    <property type="component" value="Unassembled WGS sequence"/>
</dbReference>
<dbReference type="Gene3D" id="1.10.489.10">
    <property type="entry name" value="Chloroperoxidase-like"/>
    <property type="match status" value="1"/>
</dbReference>
<proteinExistence type="inferred from homology"/>
<dbReference type="STRING" id="698492.A0A0E9NJX6"/>
<dbReference type="InterPro" id="IPR036851">
    <property type="entry name" value="Chloroperoxidase-like_sf"/>
</dbReference>
<evidence type="ECO:0000313" key="10">
    <source>
        <dbReference type="EMBL" id="GAO50108.1"/>
    </source>
</evidence>
<dbReference type="PROSITE" id="PS51405">
    <property type="entry name" value="HEME_HALOPEROXIDASE"/>
    <property type="match status" value="1"/>
</dbReference>